<dbReference type="AlphaFoldDB" id="A0ABD1RJE0"/>
<sequence>MRDLNDCNAQFSMLFEKAHLVGHCPSLLQAVQENVGVGWKNRETLISMKRRKMYTFRGWRVFNHSKYFELPGSFSPTTVIGNNNVSTVVVFDSSTTEKLVKLLILHSHTKQVVLQLGLSPMIPCFEVEQLGKIFPSRFGKIFLVSKSLSNHHFTTMKKNLVSRVVPFGIFPQE</sequence>
<keyword evidence="2" id="KW-1185">Reference proteome</keyword>
<dbReference type="EMBL" id="JBFOLJ010000012">
    <property type="protein sequence ID" value="KAL2488231.1"/>
    <property type="molecule type" value="Genomic_DNA"/>
</dbReference>
<accession>A0ABD1RJE0</accession>
<name>A0ABD1RJE0_9LAMI</name>
<evidence type="ECO:0000313" key="2">
    <source>
        <dbReference type="Proteomes" id="UP001604277"/>
    </source>
</evidence>
<proteinExistence type="predicted"/>
<protein>
    <submittedName>
        <fullName evidence="1">Uncharacterized protein</fullName>
    </submittedName>
</protein>
<reference evidence="2" key="1">
    <citation type="submission" date="2024-07" db="EMBL/GenBank/DDBJ databases">
        <title>Two chromosome-level genome assemblies of Korean endemic species Abeliophyllum distichum and Forsythia ovata (Oleaceae).</title>
        <authorList>
            <person name="Jang H."/>
        </authorList>
    </citation>
    <scope>NUCLEOTIDE SEQUENCE [LARGE SCALE GENOMIC DNA]</scope>
</reference>
<organism evidence="1 2">
    <name type="scientific">Forsythia ovata</name>
    <dbReference type="NCBI Taxonomy" id="205694"/>
    <lineage>
        <taxon>Eukaryota</taxon>
        <taxon>Viridiplantae</taxon>
        <taxon>Streptophyta</taxon>
        <taxon>Embryophyta</taxon>
        <taxon>Tracheophyta</taxon>
        <taxon>Spermatophyta</taxon>
        <taxon>Magnoliopsida</taxon>
        <taxon>eudicotyledons</taxon>
        <taxon>Gunneridae</taxon>
        <taxon>Pentapetalae</taxon>
        <taxon>asterids</taxon>
        <taxon>lamiids</taxon>
        <taxon>Lamiales</taxon>
        <taxon>Oleaceae</taxon>
        <taxon>Forsythieae</taxon>
        <taxon>Forsythia</taxon>
    </lineage>
</organism>
<evidence type="ECO:0000313" key="1">
    <source>
        <dbReference type="EMBL" id="KAL2488231.1"/>
    </source>
</evidence>
<comment type="caution">
    <text evidence="1">The sequence shown here is derived from an EMBL/GenBank/DDBJ whole genome shotgun (WGS) entry which is preliminary data.</text>
</comment>
<gene>
    <name evidence="1" type="ORF">Fot_41523</name>
</gene>
<dbReference type="Proteomes" id="UP001604277">
    <property type="component" value="Unassembled WGS sequence"/>
</dbReference>